<comment type="caution">
    <text evidence="1">The sequence shown here is derived from an EMBL/GenBank/DDBJ whole genome shotgun (WGS) entry which is preliminary data.</text>
</comment>
<dbReference type="EMBL" id="JAAOZC010000003">
    <property type="protein sequence ID" value="NIJ08052.1"/>
    <property type="molecule type" value="Genomic_DNA"/>
</dbReference>
<dbReference type="Proteomes" id="UP000727456">
    <property type="component" value="Unassembled WGS sequence"/>
</dbReference>
<evidence type="ECO:0000313" key="2">
    <source>
        <dbReference type="Proteomes" id="UP000727456"/>
    </source>
</evidence>
<reference evidence="1 2" key="1">
    <citation type="submission" date="2020-03" db="EMBL/GenBank/DDBJ databases">
        <title>Genomic Encyclopedia of Type Strains, Phase III (KMG-III): the genomes of soil and plant-associated and newly described type strains.</title>
        <authorList>
            <person name="Whitman W."/>
        </authorList>
    </citation>
    <scope>NUCLEOTIDE SEQUENCE [LARGE SCALE GENOMIC DNA]</scope>
    <source>
        <strain evidence="1 2">CECT 8804</strain>
    </source>
</reference>
<protein>
    <submittedName>
        <fullName evidence="1">Murein endopeptidase</fullName>
    </submittedName>
</protein>
<accession>A0ABX0TUI1</accession>
<evidence type="ECO:0000313" key="1">
    <source>
        <dbReference type="EMBL" id="NIJ08052.1"/>
    </source>
</evidence>
<keyword evidence="2" id="KW-1185">Reference proteome</keyword>
<proteinExistence type="predicted"/>
<sequence length="66" mass="7942">MEILRKIRCWLGHHHRSRFHVRMGSDRQWRSKCDGCGVRMQWVAASDQWMTIADHRAIPRDQRITA</sequence>
<dbReference type="RefSeq" id="WP_167072874.1">
    <property type="nucleotide sequence ID" value="NZ_JAAOZC010000003.1"/>
</dbReference>
<gene>
    <name evidence="1" type="ORF">FHS31_001662</name>
</gene>
<organism evidence="1 2">
    <name type="scientific">Sphingomonas vulcanisoli</name>
    <dbReference type="NCBI Taxonomy" id="1658060"/>
    <lineage>
        <taxon>Bacteria</taxon>
        <taxon>Pseudomonadati</taxon>
        <taxon>Pseudomonadota</taxon>
        <taxon>Alphaproteobacteria</taxon>
        <taxon>Sphingomonadales</taxon>
        <taxon>Sphingomonadaceae</taxon>
        <taxon>Sphingomonas</taxon>
    </lineage>
</organism>
<name>A0ABX0TUI1_9SPHN</name>